<dbReference type="PROSITE" id="PS51712">
    <property type="entry name" value="G_ENGA"/>
    <property type="match status" value="2"/>
</dbReference>
<evidence type="ECO:0000256" key="4">
    <source>
        <dbReference type="ARBA" id="ARBA00022737"/>
    </source>
</evidence>
<dbReference type="PANTHER" id="PTHR43834">
    <property type="entry name" value="GTPASE DER"/>
    <property type="match status" value="1"/>
</dbReference>
<evidence type="ECO:0000256" key="2">
    <source>
        <dbReference type="ARBA" id="ARBA00020953"/>
    </source>
</evidence>
<dbReference type="KEGG" id="acp:A2cp1_2292"/>
<evidence type="ECO:0000256" key="1">
    <source>
        <dbReference type="ARBA" id="ARBA00008279"/>
    </source>
</evidence>
<dbReference type="InterPro" id="IPR005225">
    <property type="entry name" value="Small_GTP-bd"/>
</dbReference>
<evidence type="ECO:0000256" key="3">
    <source>
        <dbReference type="ARBA" id="ARBA00022517"/>
    </source>
</evidence>
<feature type="domain" description="EngA-type G" evidence="11">
    <location>
        <begin position="6"/>
        <end position="172"/>
    </location>
</feature>
<dbReference type="InterPro" id="IPR027417">
    <property type="entry name" value="P-loop_NTPase"/>
</dbReference>
<feature type="binding site" evidence="8">
    <location>
        <begin position="59"/>
        <end position="63"/>
    </location>
    <ligand>
        <name>GTP</name>
        <dbReference type="ChEBI" id="CHEBI:37565"/>
        <label>1</label>
    </ligand>
</feature>
<dbReference type="InterPro" id="IPR015946">
    <property type="entry name" value="KH_dom-like_a/b"/>
</dbReference>
<dbReference type="FunFam" id="3.40.50.300:FF:000057">
    <property type="entry name" value="GTPase Der"/>
    <property type="match status" value="1"/>
</dbReference>
<dbReference type="PANTHER" id="PTHR43834:SF6">
    <property type="entry name" value="GTPASE DER"/>
    <property type="match status" value="1"/>
</dbReference>
<dbReference type="InterPro" id="IPR003593">
    <property type="entry name" value="AAA+_ATPase"/>
</dbReference>
<feature type="binding site" evidence="8">
    <location>
        <begin position="122"/>
        <end position="125"/>
    </location>
    <ligand>
        <name>GTP</name>
        <dbReference type="ChEBI" id="CHEBI:37565"/>
        <label>1</label>
    </ligand>
</feature>
<dbReference type="Pfam" id="PF01926">
    <property type="entry name" value="MMR_HSR1"/>
    <property type="match status" value="2"/>
</dbReference>
<dbReference type="Proteomes" id="UP000007089">
    <property type="component" value="Chromosome"/>
</dbReference>
<dbReference type="RefSeq" id="WP_012633464.1">
    <property type="nucleotide sequence ID" value="NC_011891.1"/>
</dbReference>
<dbReference type="FunFam" id="3.30.300.20:FF:000004">
    <property type="entry name" value="GTPase Der"/>
    <property type="match status" value="1"/>
</dbReference>
<dbReference type="SUPFAM" id="SSF52540">
    <property type="entry name" value="P-loop containing nucleoside triphosphate hydrolases"/>
    <property type="match status" value="2"/>
</dbReference>
<comment type="similarity">
    <text evidence="1 8 9 10">Belongs to the TRAFAC class TrmE-Era-EngA-EngB-Septin-like GTPase superfamily. EngA (Der) GTPase family.</text>
</comment>
<sequence>MTAPRPVVALVGRPNVGKSTLFNRLAGRRVAIVEDVPGVTRDRNYADVIWEGRAVSVVDTGGFEPESRDRLMSQVREQAQLAVDEASAVVLVVDGRDGLTALDRNVADLLRRAGKPLFVAVNKVDTARTEEDVPLAEFYGLGFGEVHAVSAEHGRGVSGLVDAIVEKLALPPLPPAPEEADEPQEVSEAERPVGDIRLAIVGRPNVGKSTFVNALLGEERFVVSDVPGTTRDAIDSLVAHKGRRFVVTDTAGIRRKRSIAQKVESFSVVRAMKAMDQAEVVACLLDATEAGVEQDARLLGLVAEKGKALVIVVNKWDIAEREGATQDWYRKELTKRLPFVGFAPMLFVSAKERRGVHRVLEKAARLVEQYRARFPTPQLNELLEALQDEHPAPIARGRRVKLYYVAQVAYAPPTFVIQANHPDGLTDHYRRYIENRFRAAFGLEVPMRLVFKERQHRARPRRPRE</sequence>
<dbReference type="Pfam" id="PF14714">
    <property type="entry name" value="KH_dom-like"/>
    <property type="match status" value="1"/>
</dbReference>
<gene>
    <name evidence="8" type="primary">der</name>
    <name evidence="12" type="ordered locus">A2cp1_2292</name>
</gene>
<evidence type="ECO:0000313" key="13">
    <source>
        <dbReference type="Proteomes" id="UP000007089"/>
    </source>
</evidence>
<feature type="binding site" evidence="8">
    <location>
        <begin position="12"/>
        <end position="19"/>
    </location>
    <ligand>
        <name>GTP</name>
        <dbReference type="ChEBI" id="CHEBI:37565"/>
        <label>1</label>
    </ligand>
</feature>
<reference evidence="12" key="1">
    <citation type="submission" date="2009-01" db="EMBL/GenBank/DDBJ databases">
        <title>Complete sequence of Anaeromyxobacter dehalogenans 2CP-1.</title>
        <authorList>
            <consortium name="US DOE Joint Genome Institute"/>
            <person name="Lucas S."/>
            <person name="Copeland A."/>
            <person name="Lapidus A."/>
            <person name="Glavina del Rio T."/>
            <person name="Dalin E."/>
            <person name="Tice H."/>
            <person name="Bruce D."/>
            <person name="Goodwin L."/>
            <person name="Pitluck S."/>
            <person name="Saunders E."/>
            <person name="Brettin T."/>
            <person name="Detter J.C."/>
            <person name="Han C."/>
            <person name="Larimer F."/>
            <person name="Land M."/>
            <person name="Hauser L."/>
            <person name="Kyrpides N."/>
            <person name="Ovchinnikova G."/>
            <person name="Beliaev A.S."/>
            <person name="Richardson P."/>
        </authorList>
    </citation>
    <scope>NUCLEOTIDE SEQUENCE</scope>
    <source>
        <strain evidence="12">2CP-1</strain>
    </source>
</reference>
<keyword evidence="13" id="KW-1185">Reference proteome</keyword>
<keyword evidence="6 8" id="KW-0342">GTP-binding</keyword>
<evidence type="ECO:0000256" key="10">
    <source>
        <dbReference type="RuleBase" id="RU004481"/>
    </source>
</evidence>
<dbReference type="CDD" id="cd01895">
    <property type="entry name" value="EngA2"/>
    <property type="match status" value="1"/>
</dbReference>
<evidence type="ECO:0000256" key="5">
    <source>
        <dbReference type="ARBA" id="ARBA00022741"/>
    </source>
</evidence>
<dbReference type="EMBL" id="CP001359">
    <property type="protein sequence ID" value="ACL65630.1"/>
    <property type="molecule type" value="Genomic_DNA"/>
</dbReference>
<protein>
    <recommendedName>
        <fullName evidence="2 8">GTPase Der</fullName>
    </recommendedName>
    <alternativeName>
        <fullName evidence="7 8">GTP-binding protein EngA</fullName>
    </alternativeName>
</protein>
<dbReference type="HOGENOM" id="CLU_016077_6_2_7"/>
<comment type="subunit">
    <text evidence="8">Associates with the 50S ribosomal subunit.</text>
</comment>
<dbReference type="InterPro" id="IPR031166">
    <property type="entry name" value="G_ENGA"/>
</dbReference>
<feature type="domain" description="EngA-type G" evidence="11">
    <location>
        <begin position="196"/>
        <end position="371"/>
    </location>
</feature>
<organism evidence="12 13">
    <name type="scientific">Anaeromyxobacter dehalogenans (strain ATCC BAA-258 / DSM 21875 / 2CP-1)</name>
    <dbReference type="NCBI Taxonomy" id="455488"/>
    <lineage>
        <taxon>Bacteria</taxon>
        <taxon>Pseudomonadati</taxon>
        <taxon>Myxococcota</taxon>
        <taxon>Myxococcia</taxon>
        <taxon>Myxococcales</taxon>
        <taxon>Cystobacterineae</taxon>
        <taxon>Anaeromyxobacteraceae</taxon>
        <taxon>Anaeromyxobacter</taxon>
    </lineage>
</organism>
<dbReference type="FunFam" id="3.40.50.300:FF:000040">
    <property type="entry name" value="GTPase Der"/>
    <property type="match status" value="1"/>
</dbReference>
<dbReference type="CDD" id="cd01894">
    <property type="entry name" value="EngA1"/>
    <property type="match status" value="1"/>
</dbReference>
<dbReference type="InterPro" id="IPR032859">
    <property type="entry name" value="KH_dom-like"/>
</dbReference>
<keyword evidence="5 8" id="KW-0547">Nucleotide-binding</keyword>
<dbReference type="InterPro" id="IPR016484">
    <property type="entry name" value="GTPase_Der"/>
</dbReference>
<dbReference type="GO" id="GO:0005525">
    <property type="term" value="F:GTP binding"/>
    <property type="evidence" value="ECO:0007669"/>
    <property type="project" value="UniProtKB-UniRule"/>
</dbReference>
<feature type="binding site" evidence="8">
    <location>
        <begin position="249"/>
        <end position="253"/>
    </location>
    <ligand>
        <name>GTP</name>
        <dbReference type="ChEBI" id="CHEBI:37565"/>
        <label>2</label>
    </ligand>
</feature>
<keyword evidence="4 10" id="KW-0677">Repeat</keyword>
<dbReference type="PIRSF" id="PIRSF006485">
    <property type="entry name" value="GTP-binding_EngA"/>
    <property type="match status" value="1"/>
</dbReference>
<dbReference type="HAMAP" id="MF_00195">
    <property type="entry name" value="GTPase_Der"/>
    <property type="match status" value="1"/>
</dbReference>
<feature type="binding site" evidence="8">
    <location>
        <begin position="202"/>
        <end position="209"/>
    </location>
    <ligand>
        <name>GTP</name>
        <dbReference type="ChEBI" id="CHEBI:37565"/>
        <label>2</label>
    </ligand>
</feature>
<dbReference type="GO" id="GO:0043022">
    <property type="term" value="F:ribosome binding"/>
    <property type="evidence" value="ECO:0007669"/>
    <property type="project" value="TreeGrafter"/>
</dbReference>
<dbReference type="Gene3D" id="3.30.300.20">
    <property type="match status" value="1"/>
</dbReference>
<dbReference type="InterPro" id="IPR006073">
    <property type="entry name" value="GTP-bd"/>
</dbReference>
<dbReference type="Gene3D" id="3.40.50.300">
    <property type="entry name" value="P-loop containing nucleotide triphosphate hydrolases"/>
    <property type="match status" value="2"/>
</dbReference>
<accession>B8JAB1</accession>
<comment type="function">
    <text evidence="8 10">GTPase that plays an essential role in the late steps of ribosome biogenesis.</text>
</comment>
<evidence type="ECO:0000259" key="11">
    <source>
        <dbReference type="PROSITE" id="PS51712"/>
    </source>
</evidence>
<evidence type="ECO:0000256" key="7">
    <source>
        <dbReference type="ARBA" id="ARBA00032345"/>
    </source>
</evidence>
<dbReference type="GO" id="GO:0042254">
    <property type="term" value="P:ribosome biogenesis"/>
    <property type="evidence" value="ECO:0007669"/>
    <property type="project" value="UniProtKB-KW"/>
</dbReference>
<evidence type="ECO:0000256" key="9">
    <source>
        <dbReference type="PROSITE-ProRule" id="PRU01049"/>
    </source>
</evidence>
<evidence type="ECO:0000313" key="12">
    <source>
        <dbReference type="EMBL" id="ACL65630.1"/>
    </source>
</evidence>
<evidence type="ECO:0000256" key="8">
    <source>
        <dbReference type="HAMAP-Rule" id="MF_00195"/>
    </source>
</evidence>
<keyword evidence="3 8" id="KW-0690">Ribosome biogenesis</keyword>
<dbReference type="NCBIfam" id="TIGR00231">
    <property type="entry name" value="small_GTP"/>
    <property type="match status" value="2"/>
</dbReference>
<feature type="binding site" evidence="8">
    <location>
        <begin position="314"/>
        <end position="317"/>
    </location>
    <ligand>
        <name>GTP</name>
        <dbReference type="ChEBI" id="CHEBI:37565"/>
        <label>2</label>
    </ligand>
</feature>
<name>B8JAB1_ANAD2</name>
<dbReference type="AlphaFoldDB" id="B8JAB1"/>
<dbReference type="NCBIfam" id="TIGR03594">
    <property type="entry name" value="GTPase_EngA"/>
    <property type="match status" value="1"/>
</dbReference>
<evidence type="ECO:0000256" key="6">
    <source>
        <dbReference type="ARBA" id="ARBA00023134"/>
    </source>
</evidence>
<dbReference type="SMART" id="SM00382">
    <property type="entry name" value="AAA"/>
    <property type="match status" value="2"/>
</dbReference>
<proteinExistence type="inferred from homology"/>